<gene>
    <name evidence="1" type="ORF">CYMTET_49318</name>
</gene>
<dbReference type="EMBL" id="LGRX02033526">
    <property type="protein sequence ID" value="KAK3240875.1"/>
    <property type="molecule type" value="Genomic_DNA"/>
</dbReference>
<dbReference type="AlphaFoldDB" id="A0AAE0BS47"/>
<name>A0AAE0BS47_9CHLO</name>
<dbReference type="InterPro" id="IPR029033">
    <property type="entry name" value="His_PPase_superfam"/>
</dbReference>
<dbReference type="PANTHER" id="PTHR46192">
    <property type="entry name" value="BROAD-RANGE ACID PHOSPHATASE DET1"/>
    <property type="match status" value="1"/>
</dbReference>
<dbReference type="GO" id="GO:0003824">
    <property type="term" value="F:catalytic activity"/>
    <property type="evidence" value="ECO:0007669"/>
    <property type="project" value="InterPro"/>
</dbReference>
<evidence type="ECO:0008006" key="3">
    <source>
        <dbReference type="Google" id="ProtNLM"/>
    </source>
</evidence>
<evidence type="ECO:0000313" key="2">
    <source>
        <dbReference type="Proteomes" id="UP001190700"/>
    </source>
</evidence>
<protein>
    <recommendedName>
        <fullName evidence="3">Phosphoglycerate mutase</fullName>
    </recommendedName>
</protein>
<dbReference type="InterPro" id="IPR001345">
    <property type="entry name" value="PG/BPGM_mutase_AS"/>
</dbReference>
<sequence>MQLLQTLPRMRGSCTFSTPSLRERTRKLRSASHIQSVHSTGKETHGDSGEIIGFNGSQARLPRYIFLVRHGESEGNLDPLKYRTTADNCIELTEKGHNQALDAGNRIAEFLKEKQTEHLEQTGSDKPIPVFFYYSPYERSKQTTCGLMSAFEPESIIGKQEEVQLREQDFGNFQDDNLPNFWDERLRFGRFFYRFPNGESGCDVYDRITIYQDHVIRDMEQGRFPEGAALVLVTHGLTLRIFLMRWYHWTVREFESVYNPPNATPVLLERVDITEEDAKGKFKHTKSKYRIAEEAQQLCSGVTDAMCITGNSDIIESGDDWCELY</sequence>
<dbReference type="InterPro" id="IPR052765">
    <property type="entry name" value="PGM-Related"/>
</dbReference>
<accession>A0AAE0BS47</accession>
<dbReference type="PROSITE" id="PS00175">
    <property type="entry name" value="PG_MUTASE"/>
    <property type="match status" value="1"/>
</dbReference>
<dbReference type="InterPro" id="IPR013078">
    <property type="entry name" value="His_Pase_superF_clade-1"/>
</dbReference>
<comment type="caution">
    <text evidence="1">The sequence shown here is derived from an EMBL/GenBank/DDBJ whole genome shotgun (WGS) entry which is preliminary data.</text>
</comment>
<dbReference type="CDD" id="cd07067">
    <property type="entry name" value="HP_PGM_like"/>
    <property type="match status" value="1"/>
</dbReference>
<keyword evidence="2" id="KW-1185">Reference proteome</keyword>
<reference evidence="1 2" key="1">
    <citation type="journal article" date="2015" name="Genome Biol. Evol.">
        <title>Comparative Genomics of a Bacterivorous Green Alga Reveals Evolutionary Causalities and Consequences of Phago-Mixotrophic Mode of Nutrition.</title>
        <authorList>
            <person name="Burns J.A."/>
            <person name="Paasch A."/>
            <person name="Narechania A."/>
            <person name="Kim E."/>
        </authorList>
    </citation>
    <scope>NUCLEOTIDE SEQUENCE [LARGE SCALE GENOMIC DNA]</scope>
    <source>
        <strain evidence="1 2">PLY_AMNH</strain>
    </source>
</reference>
<dbReference type="SMART" id="SM00855">
    <property type="entry name" value="PGAM"/>
    <property type="match status" value="1"/>
</dbReference>
<dbReference type="Gene3D" id="3.40.50.1240">
    <property type="entry name" value="Phosphoglycerate mutase-like"/>
    <property type="match status" value="1"/>
</dbReference>
<dbReference type="Pfam" id="PF00300">
    <property type="entry name" value="His_Phos_1"/>
    <property type="match status" value="1"/>
</dbReference>
<organism evidence="1 2">
    <name type="scientific">Cymbomonas tetramitiformis</name>
    <dbReference type="NCBI Taxonomy" id="36881"/>
    <lineage>
        <taxon>Eukaryota</taxon>
        <taxon>Viridiplantae</taxon>
        <taxon>Chlorophyta</taxon>
        <taxon>Pyramimonadophyceae</taxon>
        <taxon>Pyramimonadales</taxon>
        <taxon>Pyramimonadaceae</taxon>
        <taxon>Cymbomonas</taxon>
    </lineage>
</organism>
<dbReference type="SUPFAM" id="SSF53254">
    <property type="entry name" value="Phosphoglycerate mutase-like"/>
    <property type="match status" value="1"/>
</dbReference>
<proteinExistence type="predicted"/>
<evidence type="ECO:0000313" key="1">
    <source>
        <dbReference type="EMBL" id="KAK3240875.1"/>
    </source>
</evidence>
<dbReference type="Proteomes" id="UP001190700">
    <property type="component" value="Unassembled WGS sequence"/>
</dbReference>